<dbReference type="CDD" id="cd01650">
    <property type="entry name" value="RT_nLTR_like"/>
    <property type="match status" value="1"/>
</dbReference>
<accession>A0A1I8BHE5</accession>
<evidence type="ECO:0000259" key="2">
    <source>
        <dbReference type="PROSITE" id="PS50878"/>
    </source>
</evidence>
<dbReference type="PRINTS" id="PR01345">
    <property type="entry name" value="CERVTRCPTASE"/>
</dbReference>
<dbReference type="InterPro" id="IPR000477">
    <property type="entry name" value="RT_dom"/>
</dbReference>
<dbReference type="OMA" id="RECCENK"/>
<dbReference type="Pfam" id="PF14529">
    <property type="entry name" value="Exo_endo_phos_2"/>
    <property type="match status" value="1"/>
</dbReference>
<protein>
    <submittedName>
        <fullName evidence="4">Reverse transcriptase domain-containing protein</fullName>
    </submittedName>
</protein>
<dbReference type="AlphaFoldDB" id="A0A1I8BHE5"/>
<dbReference type="InterPro" id="IPR043502">
    <property type="entry name" value="DNA/RNA_pol_sf"/>
</dbReference>
<reference evidence="4" key="1">
    <citation type="submission" date="2016-11" db="UniProtKB">
        <authorList>
            <consortium name="WormBaseParasite"/>
        </authorList>
    </citation>
    <scope>IDENTIFICATION</scope>
</reference>
<evidence type="ECO:0000256" key="1">
    <source>
        <dbReference type="SAM" id="MobiDB-lite"/>
    </source>
</evidence>
<dbReference type="Gene3D" id="3.60.10.10">
    <property type="entry name" value="Endonuclease/exonuclease/phosphatase"/>
    <property type="match status" value="1"/>
</dbReference>
<dbReference type="PROSITE" id="PS50878">
    <property type="entry name" value="RT_POL"/>
    <property type="match status" value="1"/>
</dbReference>
<keyword evidence="3" id="KW-1185">Reference proteome</keyword>
<dbReference type="InterPro" id="IPR043136">
    <property type="entry name" value="B30.2/SPRY_sf"/>
</dbReference>
<name>A0A1I8BHE5_MELHA</name>
<organism evidence="3 4">
    <name type="scientific">Meloidogyne hapla</name>
    <name type="common">Root-knot nematode worm</name>
    <dbReference type="NCBI Taxonomy" id="6305"/>
    <lineage>
        <taxon>Eukaryota</taxon>
        <taxon>Metazoa</taxon>
        <taxon>Ecdysozoa</taxon>
        <taxon>Nematoda</taxon>
        <taxon>Chromadorea</taxon>
        <taxon>Rhabditida</taxon>
        <taxon>Tylenchina</taxon>
        <taxon>Tylenchomorpha</taxon>
        <taxon>Tylenchoidea</taxon>
        <taxon>Meloidogynidae</taxon>
        <taxon>Meloidogyninae</taxon>
        <taxon>Meloidogyne</taxon>
    </lineage>
</organism>
<dbReference type="Proteomes" id="UP000095281">
    <property type="component" value="Unplaced"/>
</dbReference>
<dbReference type="Gene3D" id="2.60.120.920">
    <property type="match status" value="1"/>
</dbReference>
<dbReference type="Pfam" id="PF00078">
    <property type="entry name" value="RVT_1"/>
    <property type="match status" value="1"/>
</dbReference>
<dbReference type="InterPro" id="IPR036691">
    <property type="entry name" value="Endo/exonu/phosph_ase_sf"/>
</dbReference>
<dbReference type="PANTHER" id="PTHR33332">
    <property type="entry name" value="REVERSE TRANSCRIPTASE DOMAIN-CONTAINING PROTEIN"/>
    <property type="match status" value="1"/>
</dbReference>
<dbReference type="InterPro" id="IPR005135">
    <property type="entry name" value="Endo/exonuclease/phosphatase"/>
</dbReference>
<evidence type="ECO:0000313" key="3">
    <source>
        <dbReference type="Proteomes" id="UP000095281"/>
    </source>
</evidence>
<sequence>MPAKRTALDANMSPLSGTSDDDNSKKSIKLNSLNLLIDCQVNFVKTTLTSINAFIPTLTSDQTPLLQTLMQTLTSQFDLLAKSIETLKEEKQQNFISSNTNQNFISAEELERQRSLVLSGLPESTKQLPSERIADDVESIKVVLDQVGVECAPRFIYRMGRSFSNPPNNGQARLLKIVLPSRKFQKEALKLWNKNGGKNKFPNLSMRESLTQEQLQQRRQLMNECKKKRTEILSKIASNTLIVGDLNFNSKDLQWSNRLPQPKTKLGEVFYEFISKYGLKLYIDKPTRGKEILDLVLCNHPNLVQNCTVYDGIMFSDHCPVSFQLQINSFRKPKEGKYEVFLKLINESLDLNIPKIPFKGNKQRPDYPTHLNASIKQKASFWRLMKKDPITYTPLYKSISLHIKKHIQFYYMQKESKYLSKSPNNIFKYVNKHLKPNNEIPPISTPNGIVYDIKEKCKIFSELFCIKSNYSHHTFPYLTSHENTPIITDIEFNTLDITNILKKLPDKEGTSPDNLTYKILKKCHLSLTPFITELFRISMDSNTIPSIWKTSIIIPIFKKGDKSLPENYRPISLTCSLSRIMKKIISQNITNFLITNNLFSDHQFGFISKRSTNTQLITSLEDWYDAIFENKNIDCLYLDFKKAFDTIPHESLLFKLHNIGIRGKLFNWIKNFLSNRTFKVKIENTYSEPVHVQAGVPQGSSIGPLLFLIYINDLPNCIPNGVTIKLFADDTKIYVKYKTKNEQKLIYKALQSVNDWTKQWGIQIAPTKSFVLYLGKNNPRNQYQLGNNTLIEVDNIRDLGIYIDNKLSFKHHMNNITKNAYYKMRLLFKVIKSRKIKIWTKLYKSYIRPTLEYAPESWNPHLKSDISKIEKCQKYFTRIALKKCRLPYIKYKKRLELFDLPTLEIRRKLLDLVMSFVHLENKWKDINFKSGRECCENKCININTPIGNCIKGNGFINLIDNENIKYIKGNVEDKSASIYAENSFKKPKEYSFNYSLFYFEIKVKIEGENNLMVIGLKNCNNCLHIRYNALEVKIKTAWEEFRLSTFSWNNGDIFGCGLVYPPTNKINELPYVFFTQNGKQIGKGVILHSDAYKPYVVLKCCSVEVNFGNNLESKPFSYDISKHFLINEFY</sequence>
<dbReference type="WBParaSite" id="MhA1_Contig2325.frz3.gene4">
    <property type="protein sequence ID" value="MhA1_Contig2325.frz3.gene4"/>
    <property type="gene ID" value="MhA1_Contig2325.frz3.gene4"/>
</dbReference>
<feature type="region of interest" description="Disordered" evidence="1">
    <location>
        <begin position="1"/>
        <end position="24"/>
    </location>
</feature>
<evidence type="ECO:0000313" key="4">
    <source>
        <dbReference type="WBParaSite" id="MhA1_Contig2325.frz3.gene4"/>
    </source>
</evidence>
<dbReference type="SUPFAM" id="SSF56219">
    <property type="entry name" value="DNase I-like"/>
    <property type="match status" value="1"/>
</dbReference>
<dbReference type="SUPFAM" id="SSF56672">
    <property type="entry name" value="DNA/RNA polymerases"/>
    <property type="match status" value="1"/>
</dbReference>
<dbReference type="GO" id="GO:0003824">
    <property type="term" value="F:catalytic activity"/>
    <property type="evidence" value="ECO:0007669"/>
    <property type="project" value="InterPro"/>
</dbReference>
<proteinExistence type="predicted"/>
<feature type="domain" description="Reverse transcriptase" evidence="2">
    <location>
        <begin position="537"/>
        <end position="803"/>
    </location>
</feature>